<proteinExistence type="predicted"/>
<keyword evidence="3" id="KW-1185">Reference proteome</keyword>
<protein>
    <submittedName>
        <fullName evidence="2">Deaminase</fullName>
    </submittedName>
</protein>
<dbReference type="Pfam" id="PF07969">
    <property type="entry name" value="Amidohydro_3"/>
    <property type="match status" value="1"/>
</dbReference>
<reference evidence="2 3" key="1">
    <citation type="submission" date="2023-05" db="EMBL/GenBank/DDBJ databases">
        <title>Draft genome of Paenibacillus sp. CCS26.</title>
        <authorList>
            <person name="Akita H."/>
            <person name="Shinto Y."/>
            <person name="Kimura Z."/>
        </authorList>
    </citation>
    <scope>NUCLEOTIDE SEQUENCE [LARGE SCALE GENOMIC DNA]</scope>
    <source>
        <strain evidence="2 3">CCS26</strain>
    </source>
</reference>
<feature type="domain" description="Amidohydrolase 3" evidence="1">
    <location>
        <begin position="47"/>
        <end position="338"/>
    </location>
</feature>
<dbReference type="Gene3D" id="3.20.20.140">
    <property type="entry name" value="Metal-dependent hydrolases"/>
    <property type="match status" value="1"/>
</dbReference>
<dbReference type="PANTHER" id="PTHR32027:SF9">
    <property type="entry name" value="BLL3847 PROTEIN"/>
    <property type="match status" value="1"/>
</dbReference>
<dbReference type="RefSeq" id="WP_317978587.1">
    <property type="nucleotide sequence ID" value="NZ_BTCL01000001.1"/>
</dbReference>
<dbReference type="InterPro" id="IPR032466">
    <property type="entry name" value="Metal_Hydrolase"/>
</dbReference>
<organism evidence="2 3">
    <name type="scientific">Paenibacillus glycanilyticus</name>
    <dbReference type="NCBI Taxonomy" id="126569"/>
    <lineage>
        <taxon>Bacteria</taxon>
        <taxon>Bacillati</taxon>
        <taxon>Bacillota</taxon>
        <taxon>Bacilli</taxon>
        <taxon>Bacillales</taxon>
        <taxon>Paenibacillaceae</taxon>
        <taxon>Paenibacillus</taxon>
    </lineage>
</organism>
<gene>
    <name evidence="2" type="ORF">PghCCS26_03420</name>
</gene>
<dbReference type="CDD" id="cd01293">
    <property type="entry name" value="Bact_CD"/>
    <property type="match status" value="1"/>
</dbReference>
<evidence type="ECO:0000313" key="2">
    <source>
        <dbReference type="EMBL" id="GMK43215.1"/>
    </source>
</evidence>
<name>A0ABQ6NGD6_9BACL</name>
<dbReference type="SUPFAM" id="SSF51556">
    <property type="entry name" value="Metallo-dependent hydrolases"/>
    <property type="match status" value="1"/>
</dbReference>
<dbReference type="PANTHER" id="PTHR32027">
    <property type="entry name" value="CYTOSINE DEAMINASE"/>
    <property type="match status" value="1"/>
</dbReference>
<sequence>MEANKTIVRNVKIEDRLYDLTLDLTTGCVAEIEVSGKTMPSAADFARVWDADGLLYLPALSDMHIHLDKHFLGEPWKPLQPFVTLPGQLEFETRMLEALPTRAAERAHRLLQLLLMNGTTAIRTHVDVDPKLGLSHLEDIVEVREHFRGRMAIEIVAFPQQGLLRSQSISIMKEALRAGADYVGGVDPAGLDGQVDASLEAMFELGTEFNAGVDLHLHDPGHLGTYTISRFADLTLEASQSGRTAVSHAYCLGQVSEAESRELAQKLSASQVAIMTSVPIDRPMPRVDQLLQEGVRVHVGSDNILDAWSPFGNGDLLARGSRLAEKFGWITDEQLLQTYPLISSDSLVPKVGDRASFSLVNALNARHAIAAVPPREAVFSGGKLVGGRWHVSVRQDQIVLA</sequence>
<dbReference type="InterPro" id="IPR052349">
    <property type="entry name" value="Metallo-hydrolase_Enzymes"/>
</dbReference>
<dbReference type="Proteomes" id="UP001285921">
    <property type="component" value="Unassembled WGS sequence"/>
</dbReference>
<dbReference type="InterPro" id="IPR013108">
    <property type="entry name" value="Amidohydro_3"/>
</dbReference>
<evidence type="ECO:0000259" key="1">
    <source>
        <dbReference type="Pfam" id="PF07969"/>
    </source>
</evidence>
<accession>A0ABQ6NGD6</accession>
<dbReference type="EMBL" id="BTCL01000001">
    <property type="protein sequence ID" value="GMK43215.1"/>
    <property type="molecule type" value="Genomic_DNA"/>
</dbReference>
<evidence type="ECO:0000313" key="3">
    <source>
        <dbReference type="Proteomes" id="UP001285921"/>
    </source>
</evidence>
<dbReference type="Gene3D" id="2.30.40.10">
    <property type="entry name" value="Urease, subunit C, domain 1"/>
    <property type="match status" value="1"/>
</dbReference>
<dbReference type="InterPro" id="IPR011059">
    <property type="entry name" value="Metal-dep_hydrolase_composite"/>
</dbReference>
<comment type="caution">
    <text evidence="2">The sequence shown here is derived from an EMBL/GenBank/DDBJ whole genome shotgun (WGS) entry which is preliminary data.</text>
</comment>